<dbReference type="Proteomes" id="UP000886886">
    <property type="component" value="Unassembled WGS sequence"/>
</dbReference>
<protein>
    <recommendedName>
        <fullName evidence="5">BIG2 domain-containing protein</fullName>
    </recommendedName>
</protein>
<evidence type="ECO:0000256" key="2">
    <source>
        <dbReference type="SAM" id="SignalP"/>
    </source>
</evidence>
<feature type="region of interest" description="Disordered" evidence="1">
    <location>
        <begin position="219"/>
        <end position="263"/>
    </location>
</feature>
<accession>A0A9D1CZV4</accession>
<feature type="signal peptide" evidence="2">
    <location>
        <begin position="1"/>
        <end position="27"/>
    </location>
</feature>
<evidence type="ECO:0000313" key="4">
    <source>
        <dbReference type="Proteomes" id="UP000886886"/>
    </source>
</evidence>
<evidence type="ECO:0000313" key="3">
    <source>
        <dbReference type="EMBL" id="HIQ95826.1"/>
    </source>
</evidence>
<dbReference type="EMBL" id="DVFT01000070">
    <property type="protein sequence ID" value="HIQ95826.1"/>
    <property type="molecule type" value="Genomic_DNA"/>
</dbReference>
<reference evidence="3" key="1">
    <citation type="submission" date="2020-10" db="EMBL/GenBank/DDBJ databases">
        <authorList>
            <person name="Gilroy R."/>
        </authorList>
    </citation>
    <scope>NUCLEOTIDE SEQUENCE</scope>
    <source>
        <strain evidence="3">ChiSjej3B21-11622</strain>
    </source>
</reference>
<comment type="caution">
    <text evidence="3">The sequence shown here is derived from an EMBL/GenBank/DDBJ whole genome shotgun (WGS) entry which is preliminary data.</text>
</comment>
<organism evidence="3 4">
    <name type="scientific">Candidatus Limivivens merdigallinarum</name>
    <dbReference type="NCBI Taxonomy" id="2840859"/>
    <lineage>
        <taxon>Bacteria</taxon>
        <taxon>Bacillati</taxon>
        <taxon>Bacillota</taxon>
        <taxon>Clostridia</taxon>
        <taxon>Lachnospirales</taxon>
        <taxon>Lachnospiraceae</taxon>
        <taxon>Lachnospiraceae incertae sedis</taxon>
        <taxon>Candidatus Limivivens</taxon>
    </lineage>
</organism>
<evidence type="ECO:0008006" key="5">
    <source>
        <dbReference type="Google" id="ProtNLM"/>
    </source>
</evidence>
<gene>
    <name evidence="3" type="ORF">IAB26_04615</name>
</gene>
<dbReference type="AlphaFoldDB" id="A0A9D1CZV4"/>
<sequence length="263" mass="30500">MKAKKQAVLVIMLFLFTLCMMGLTAAADDDPRPRRITAVQKQRTVYVGTEFEVKVRTYPRDADEDALRWTIVKGRNIIRFDDDDRTDNEVEIKAVRAGTAKLRCQIRGTKKYAYVTVTVKKRATTSVIKRVGNASRTVTVGNDFELKVKKSSGLKDRYLRWSIQDSSVLRFDDDSTGDEVELKARKSGTTKVTCKNTRTGKTVVYTVTVKARNIDRYDDDWDDDDRYDDDWDDDRYDDDWDDDRDDDRYDDDWDDDGDDDDDD</sequence>
<reference evidence="3" key="2">
    <citation type="journal article" date="2021" name="PeerJ">
        <title>Extensive microbial diversity within the chicken gut microbiome revealed by metagenomics and culture.</title>
        <authorList>
            <person name="Gilroy R."/>
            <person name="Ravi A."/>
            <person name="Getino M."/>
            <person name="Pursley I."/>
            <person name="Horton D.L."/>
            <person name="Alikhan N.F."/>
            <person name="Baker D."/>
            <person name="Gharbi K."/>
            <person name="Hall N."/>
            <person name="Watson M."/>
            <person name="Adriaenssens E.M."/>
            <person name="Foster-Nyarko E."/>
            <person name="Jarju S."/>
            <person name="Secka A."/>
            <person name="Antonio M."/>
            <person name="Oren A."/>
            <person name="Chaudhuri R.R."/>
            <person name="La Ragione R."/>
            <person name="Hildebrand F."/>
            <person name="Pallen M.J."/>
        </authorList>
    </citation>
    <scope>NUCLEOTIDE SEQUENCE</scope>
    <source>
        <strain evidence="3">ChiSjej3B21-11622</strain>
    </source>
</reference>
<dbReference type="Gene3D" id="2.60.40.1080">
    <property type="match status" value="2"/>
</dbReference>
<proteinExistence type="predicted"/>
<feature type="chain" id="PRO_5038350144" description="BIG2 domain-containing protein" evidence="2">
    <location>
        <begin position="28"/>
        <end position="263"/>
    </location>
</feature>
<keyword evidence="2" id="KW-0732">Signal</keyword>
<name>A0A9D1CZV4_9FIRM</name>
<evidence type="ECO:0000256" key="1">
    <source>
        <dbReference type="SAM" id="MobiDB-lite"/>
    </source>
</evidence>